<organism evidence="2 3">
    <name type="scientific">Glycine soja</name>
    <name type="common">Wild soybean</name>
    <dbReference type="NCBI Taxonomy" id="3848"/>
    <lineage>
        <taxon>Eukaryota</taxon>
        <taxon>Viridiplantae</taxon>
        <taxon>Streptophyta</taxon>
        <taxon>Embryophyta</taxon>
        <taxon>Tracheophyta</taxon>
        <taxon>Spermatophyta</taxon>
        <taxon>Magnoliopsida</taxon>
        <taxon>eudicotyledons</taxon>
        <taxon>Gunneridae</taxon>
        <taxon>Pentapetalae</taxon>
        <taxon>rosids</taxon>
        <taxon>fabids</taxon>
        <taxon>Fabales</taxon>
        <taxon>Fabaceae</taxon>
        <taxon>Papilionoideae</taxon>
        <taxon>50 kb inversion clade</taxon>
        <taxon>NPAAA clade</taxon>
        <taxon>indigoferoid/millettioid clade</taxon>
        <taxon>Phaseoleae</taxon>
        <taxon>Glycine</taxon>
        <taxon>Glycine subgen. Soja</taxon>
    </lineage>
</organism>
<evidence type="ECO:0000313" key="3">
    <source>
        <dbReference type="Proteomes" id="UP000289340"/>
    </source>
</evidence>
<feature type="signal peptide" evidence="1">
    <location>
        <begin position="1"/>
        <end position="30"/>
    </location>
</feature>
<evidence type="ECO:0000256" key="1">
    <source>
        <dbReference type="SAM" id="SignalP"/>
    </source>
</evidence>
<evidence type="ECO:0000313" key="2">
    <source>
        <dbReference type="EMBL" id="RZC16398.1"/>
    </source>
</evidence>
<dbReference type="SMR" id="A0A445KZV8"/>
<keyword evidence="1" id="KW-0732">Signal</keyword>
<gene>
    <name evidence="2" type="ORF">D0Y65_009596</name>
</gene>
<feature type="chain" id="PRO_5019119122" evidence="1">
    <location>
        <begin position="31"/>
        <end position="80"/>
    </location>
</feature>
<dbReference type="Proteomes" id="UP000289340">
    <property type="component" value="Chromosome 4"/>
</dbReference>
<reference evidence="2 3" key="1">
    <citation type="submission" date="2018-09" db="EMBL/GenBank/DDBJ databases">
        <title>A high-quality reference genome of wild soybean provides a powerful tool to mine soybean genomes.</title>
        <authorList>
            <person name="Xie M."/>
            <person name="Chung C.Y.L."/>
            <person name="Li M.-W."/>
            <person name="Wong F.-L."/>
            <person name="Chan T.-F."/>
            <person name="Lam H.-M."/>
        </authorList>
    </citation>
    <scope>NUCLEOTIDE SEQUENCE [LARGE SCALE GENOMIC DNA]</scope>
    <source>
        <strain evidence="3">cv. W05</strain>
        <tissue evidence="2">Hypocotyl of etiolated seedlings</tissue>
    </source>
</reference>
<comment type="caution">
    <text evidence="2">The sequence shown here is derived from an EMBL/GenBank/DDBJ whole genome shotgun (WGS) entry which is preliminary data.</text>
</comment>
<dbReference type="AlphaFoldDB" id="A0A445KZV8"/>
<dbReference type="EMBL" id="QZWG01000004">
    <property type="protein sequence ID" value="RZC16398.1"/>
    <property type="molecule type" value="Genomic_DNA"/>
</dbReference>
<sequence length="80" mass="9123">MDISRNSMVKLTFLFAFFIIASDMCMKLEARGPIAHWNCDNDSQCQFTCPTCGCRCINTWCQCPTPPFTDNIHIQAPEIE</sequence>
<name>A0A445KZV8_GLYSO</name>
<keyword evidence="3" id="KW-1185">Reference proteome</keyword>
<accession>A0A445KZV8</accession>
<protein>
    <submittedName>
        <fullName evidence="2">Uncharacterized protein</fullName>
    </submittedName>
</protein>
<proteinExistence type="predicted"/>